<sequence length="143" mass="16335">MPTSNKAKKLEALQICNVCKLALLGEKIGKKYLAAQKLDSEELESIPDNSSRLYCSSCLGIFVQVSSFCDYVKAELLKKGVSKPNFNFNVGISSSFMLRKAATEMFLEKELNMGKDYVDIKNIFRYFVFNYFNPNSSYFRKDE</sequence>
<accession>A0A1R1Y1M5</accession>
<gene>
    <name evidence="1" type="ORF">AYI70_g3865</name>
</gene>
<protein>
    <submittedName>
        <fullName evidence="1">Uncharacterized protein</fullName>
    </submittedName>
</protein>
<evidence type="ECO:0000313" key="2">
    <source>
        <dbReference type="Proteomes" id="UP000187283"/>
    </source>
</evidence>
<name>A0A1R1Y1M5_9FUNG</name>
<keyword evidence="2" id="KW-1185">Reference proteome</keyword>
<organism evidence="1 2">
    <name type="scientific">Smittium culicis</name>
    <dbReference type="NCBI Taxonomy" id="133412"/>
    <lineage>
        <taxon>Eukaryota</taxon>
        <taxon>Fungi</taxon>
        <taxon>Fungi incertae sedis</taxon>
        <taxon>Zoopagomycota</taxon>
        <taxon>Kickxellomycotina</taxon>
        <taxon>Harpellomycetes</taxon>
        <taxon>Harpellales</taxon>
        <taxon>Legeriomycetaceae</taxon>
        <taxon>Smittium</taxon>
    </lineage>
</organism>
<proteinExistence type="predicted"/>
<dbReference type="EMBL" id="LSSN01001148">
    <property type="protein sequence ID" value="OMJ20813.1"/>
    <property type="molecule type" value="Genomic_DNA"/>
</dbReference>
<dbReference type="Proteomes" id="UP000187283">
    <property type="component" value="Unassembled WGS sequence"/>
</dbReference>
<reference evidence="1 2" key="1">
    <citation type="submission" date="2017-01" db="EMBL/GenBank/DDBJ databases">
        <authorList>
            <person name="Mah S.A."/>
            <person name="Swanson W.J."/>
            <person name="Moy G.W."/>
            <person name="Vacquier V.D."/>
        </authorList>
    </citation>
    <scope>NUCLEOTIDE SEQUENCE [LARGE SCALE GENOMIC DNA]</scope>
    <source>
        <strain evidence="1 2">GSMNP</strain>
    </source>
</reference>
<dbReference type="AlphaFoldDB" id="A0A1R1Y1M5"/>
<feature type="non-terminal residue" evidence="1">
    <location>
        <position position="143"/>
    </location>
</feature>
<comment type="caution">
    <text evidence="1">The sequence shown here is derived from an EMBL/GenBank/DDBJ whole genome shotgun (WGS) entry which is preliminary data.</text>
</comment>
<evidence type="ECO:0000313" key="1">
    <source>
        <dbReference type="EMBL" id="OMJ20813.1"/>
    </source>
</evidence>